<gene>
    <name evidence="6" type="ORF">IW256_002890</name>
</gene>
<organism evidence="6 7">
    <name type="scientific">Actinomadura viridis</name>
    <dbReference type="NCBI Taxonomy" id="58110"/>
    <lineage>
        <taxon>Bacteria</taxon>
        <taxon>Bacillati</taxon>
        <taxon>Actinomycetota</taxon>
        <taxon>Actinomycetes</taxon>
        <taxon>Streptosporangiales</taxon>
        <taxon>Thermomonosporaceae</taxon>
        <taxon>Actinomadura</taxon>
    </lineage>
</organism>
<keyword evidence="4 6" id="KW-0456">Lyase</keyword>
<dbReference type="Proteomes" id="UP000614047">
    <property type="component" value="Unassembled WGS sequence"/>
</dbReference>
<protein>
    <submittedName>
        <fullName evidence="6">2-dehydro-3-deoxyphosphogluconate aldolase/(4S)-4-hydroxy-2-oxoglutarate aldolase</fullName>
        <ecNumber evidence="6">4.1.2.14</ecNumber>
        <ecNumber evidence="6">4.1.3.42</ecNumber>
    </submittedName>
</protein>
<evidence type="ECO:0000256" key="4">
    <source>
        <dbReference type="ARBA" id="ARBA00023239"/>
    </source>
</evidence>
<comment type="subunit">
    <text evidence="3">Homotrimer.</text>
</comment>
<dbReference type="NCBIfam" id="TIGR01182">
    <property type="entry name" value="eda"/>
    <property type="match status" value="1"/>
</dbReference>
<dbReference type="EC" id="4.1.2.14" evidence="6"/>
<dbReference type="InterPro" id="IPR013785">
    <property type="entry name" value="Aldolase_TIM"/>
</dbReference>
<evidence type="ECO:0000313" key="7">
    <source>
        <dbReference type="Proteomes" id="UP000614047"/>
    </source>
</evidence>
<keyword evidence="7" id="KW-1185">Reference proteome</keyword>
<comment type="similarity">
    <text evidence="2">Belongs to the KHG/KDPG aldolase family.</text>
</comment>
<accession>A0A931DGD5</accession>
<evidence type="ECO:0000256" key="3">
    <source>
        <dbReference type="ARBA" id="ARBA00011233"/>
    </source>
</evidence>
<dbReference type="PANTHER" id="PTHR30246:SF1">
    <property type="entry name" value="2-DEHYDRO-3-DEOXY-6-PHOSPHOGALACTONATE ALDOLASE-RELATED"/>
    <property type="match status" value="1"/>
</dbReference>
<dbReference type="CDD" id="cd00452">
    <property type="entry name" value="KDPG_aldolase"/>
    <property type="match status" value="1"/>
</dbReference>
<reference evidence="6" key="1">
    <citation type="submission" date="2020-11" db="EMBL/GenBank/DDBJ databases">
        <title>Sequencing the genomes of 1000 actinobacteria strains.</title>
        <authorList>
            <person name="Klenk H.-P."/>
        </authorList>
    </citation>
    <scope>NUCLEOTIDE SEQUENCE</scope>
    <source>
        <strain evidence="6">DSM 43175</strain>
    </source>
</reference>
<evidence type="ECO:0000256" key="2">
    <source>
        <dbReference type="ARBA" id="ARBA00006906"/>
    </source>
</evidence>
<dbReference type="SUPFAM" id="SSF51569">
    <property type="entry name" value="Aldolase"/>
    <property type="match status" value="1"/>
</dbReference>
<evidence type="ECO:0000256" key="5">
    <source>
        <dbReference type="ARBA" id="ARBA00023277"/>
    </source>
</evidence>
<comment type="caution">
    <text evidence="6">The sequence shown here is derived from an EMBL/GenBank/DDBJ whole genome shotgun (WGS) entry which is preliminary data.</text>
</comment>
<dbReference type="EMBL" id="JADOUA010000001">
    <property type="protein sequence ID" value="MBG6088777.1"/>
    <property type="molecule type" value="Genomic_DNA"/>
</dbReference>
<dbReference type="AlphaFoldDB" id="A0A931DGD5"/>
<dbReference type="GO" id="GO:0106009">
    <property type="term" value="F:(4S)-4-hydroxy-2-oxoglutarate aldolase activity"/>
    <property type="evidence" value="ECO:0007669"/>
    <property type="project" value="UniProtKB-EC"/>
</dbReference>
<comment type="pathway">
    <text evidence="1">Carbohydrate acid metabolism.</text>
</comment>
<dbReference type="Gene3D" id="3.20.20.70">
    <property type="entry name" value="Aldolase class I"/>
    <property type="match status" value="1"/>
</dbReference>
<dbReference type="EC" id="4.1.3.42" evidence="6"/>
<name>A0A931DGD5_9ACTN</name>
<keyword evidence="5" id="KW-0119">Carbohydrate metabolism</keyword>
<evidence type="ECO:0000256" key="1">
    <source>
        <dbReference type="ARBA" id="ARBA00004761"/>
    </source>
</evidence>
<proteinExistence type="inferred from homology"/>
<dbReference type="GO" id="GO:0008675">
    <property type="term" value="F:2-dehydro-3-deoxy-phosphogluconate aldolase activity"/>
    <property type="evidence" value="ECO:0007669"/>
    <property type="project" value="UniProtKB-EC"/>
</dbReference>
<sequence length="204" mass="20439">MMYPWEVMHGIARQRVLGIIRSDGVEGAVRAAETAIGAGIHTVEVSLTTPGALAAIERLAAAHPAVRVGAGTVLDEAAARAAVAAGARFLVSPSLHRGVVRTAHRYGIAVIPGAATPTEWVRAMEMGADAVKLFPASAYSPAALRDMLAALPQVPVVPTGGVSLTSAPGWIAAGAVACGIGSALTAAGADAAVADLLDRLAAAR</sequence>
<evidence type="ECO:0000313" key="6">
    <source>
        <dbReference type="EMBL" id="MBG6088777.1"/>
    </source>
</evidence>
<dbReference type="InterPro" id="IPR000887">
    <property type="entry name" value="Aldlse_KDPG_KHG"/>
</dbReference>
<dbReference type="Pfam" id="PF01081">
    <property type="entry name" value="Aldolase"/>
    <property type="match status" value="1"/>
</dbReference>
<dbReference type="PANTHER" id="PTHR30246">
    <property type="entry name" value="2-KETO-3-DEOXY-6-PHOSPHOGLUCONATE ALDOLASE"/>
    <property type="match status" value="1"/>
</dbReference>